<reference evidence="2 3" key="1">
    <citation type="journal article" date="2013" name="Curr. Biol.">
        <title>The Genome of the Foraminiferan Reticulomyxa filosa.</title>
        <authorList>
            <person name="Glockner G."/>
            <person name="Hulsmann N."/>
            <person name="Schleicher M."/>
            <person name="Noegel A.A."/>
            <person name="Eichinger L."/>
            <person name="Gallinger C."/>
            <person name="Pawlowski J."/>
            <person name="Sierra R."/>
            <person name="Euteneuer U."/>
            <person name="Pillet L."/>
            <person name="Moustafa A."/>
            <person name="Platzer M."/>
            <person name="Groth M."/>
            <person name="Szafranski K."/>
            <person name="Schliwa M."/>
        </authorList>
    </citation>
    <scope>NUCLEOTIDE SEQUENCE [LARGE SCALE GENOMIC DNA]</scope>
</reference>
<dbReference type="AlphaFoldDB" id="X6NF21"/>
<dbReference type="Proteomes" id="UP000023152">
    <property type="component" value="Unassembled WGS sequence"/>
</dbReference>
<keyword evidence="1" id="KW-0472">Membrane</keyword>
<accession>X6NF21</accession>
<feature type="transmembrane region" description="Helical" evidence="1">
    <location>
        <begin position="278"/>
        <end position="311"/>
    </location>
</feature>
<evidence type="ECO:0000313" key="2">
    <source>
        <dbReference type="EMBL" id="ETO23927.1"/>
    </source>
</evidence>
<sequence length="334" mass="37587">MISGPSISVEDVQSPTQIKNRVGGVRNDLMSTPSRLLSSVCPTERDRPKQEATPAIKAATLSTLRKHLFKTPIATHKHTSQKIRKSSTCAGERIPTLVKRSSWKCSTNSTIQELPNENELSKMTDFMVGSAGENNSNIGSWSMKSNFFTQSVHKDDTRQYFLNAEDIAQTPGKKLGRIKEHLIPGENADFSFSFNADGNNRFNSEFFDSDSFFHAPQQIRNLQLRNAEIHIRIDELKGERNHLVELLRTLRQFVQSAKLSQENNNSNAMQLYFDLENILSLLCIVFVFVTLFSEAGIINRSASITFVLFLINRTQSTEMESSNLSGTTALPFIF</sequence>
<comment type="caution">
    <text evidence="2">The sequence shown here is derived from an EMBL/GenBank/DDBJ whole genome shotgun (WGS) entry which is preliminary data.</text>
</comment>
<evidence type="ECO:0000313" key="3">
    <source>
        <dbReference type="Proteomes" id="UP000023152"/>
    </source>
</evidence>
<gene>
    <name evidence="2" type="ORF">RFI_13232</name>
</gene>
<organism evidence="2 3">
    <name type="scientific">Reticulomyxa filosa</name>
    <dbReference type="NCBI Taxonomy" id="46433"/>
    <lineage>
        <taxon>Eukaryota</taxon>
        <taxon>Sar</taxon>
        <taxon>Rhizaria</taxon>
        <taxon>Retaria</taxon>
        <taxon>Foraminifera</taxon>
        <taxon>Monothalamids</taxon>
        <taxon>Reticulomyxidae</taxon>
        <taxon>Reticulomyxa</taxon>
    </lineage>
</organism>
<dbReference type="EMBL" id="ASPP01009595">
    <property type="protein sequence ID" value="ETO23927.1"/>
    <property type="molecule type" value="Genomic_DNA"/>
</dbReference>
<evidence type="ECO:0000256" key="1">
    <source>
        <dbReference type="SAM" id="Phobius"/>
    </source>
</evidence>
<protein>
    <submittedName>
        <fullName evidence="2">Uncharacterized protein</fullName>
    </submittedName>
</protein>
<proteinExistence type="predicted"/>
<keyword evidence="1" id="KW-1133">Transmembrane helix</keyword>
<keyword evidence="3" id="KW-1185">Reference proteome</keyword>
<keyword evidence="1" id="KW-0812">Transmembrane</keyword>
<name>X6NF21_RETFI</name>